<evidence type="ECO:0000313" key="4">
    <source>
        <dbReference type="EMBL" id="KOR87700.1"/>
    </source>
</evidence>
<sequence>MRNWKLDQKGATLIELLAATVLVTIVLSLVYSFYVFGVKSFQRANEQSELQDNVRLVSHTITNDLRYAREVKLLSACPASFTDTDPSTYICVKKDTFSSVEQHIYDGVSAHVTRRLDTINPAYPVTYSIEFSITNDHLLSYSISSKAEGQSFKVESQVLLLNVQLDKGAITSDGSAPHYPAIAYKPNK</sequence>
<comment type="caution">
    <text evidence="4">The sequence shown here is derived from an EMBL/GenBank/DDBJ whole genome shotgun (WGS) entry which is preliminary data.</text>
</comment>
<dbReference type="InterPro" id="IPR012902">
    <property type="entry name" value="N_methyl_site"/>
</dbReference>
<dbReference type="EMBL" id="LIUT01000001">
    <property type="protein sequence ID" value="KOR87700.1"/>
    <property type="molecule type" value="Genomic_DNA"/>
</dbReference>
<gene>
    <name evidence="4" type="ORF">AM231_00130</name>
</gene>
<dbReference type="GO" id="GO:0009986">
    <property type="term" value="C:cell surface"/>
    <property type="evidence" value="ECO:0007669"/>
    <property type="project" value="UniProtKB-SubCell"/>
</dbReference>
<dbReference type="AlphaFoldDB" id="A0A0M1P0A2"/>
<keyword evidence="3" id="KW-0812">Transmembrane</keyword>
<dbReference type="RefSeq" id="WP_054400771.1">
    <property type="nucleotide sequence ID" value="NZ_LIUT01000001.1"/>
</dbReference>
<evidence type="ECO:0000256" key="3">
    <source>
        <dbReference type="SAM" id="Phobius"/>
    </source>
</evidence>
<comment type="subcellular location">
    <subcellularLocation>
        <location evidence="1">Cell surface</location>
    </subcellularLocation>
</comment>
<dbReference type="PATRIC" id="fig|1705565.3.peg.1841"/>
<reference evidence="5" key="1">
    <citation type="submission" date="2015-08" db="EMBL/GenBank/DDBJ databases">
        <title>Genome sequencing project for genomic taxonomy and phylogenomics of Bacillus-like bacteria.</title>
        <authorList>
            <person name="Liu B."/>
            <person name="Wang J."/>
            <person name="Zhu Y."/>
            <person name="Liu G."/>
            <person name="Chen Q."/>
            <person name="Chen Z."/>
            <person name="Lan J."/>
            <person name="Che J."/>
            <person name="Ge C."/>
            <person name="Shi H."/>
            <person name="Pan Z."/>
            <person name="Liu X."/>
        </authorList>
    </citation>
    <scope>NUCLEOTIDE SEQUENCE [LARGE SCALE GENOMIC DNA]</scope>
    <source>
        <strain evidence="5">FJAT-22460</strain>
    </source>
</reference>
<evidence type="ECO:0000313" key="5">
    <source>
        <dbReference type="Proteomes" id="UP000036932"/>
    </source>
</evidence>
<dbReference type="Pfam" id="PF07963">
    <property type="entry name" value="N_methyl"/>
    <property type="match status" value="1"/>
</dbReference>
<keyword evidence="3" id="KW-1133">Transmembrane helix</keyword>
<protein>
    <recommendedName>
        <fullName evidence="6">Prepilin-type N-terminal cleavage/methylation domain-containing protein</fullName>
    </recommendedName>
</protein>
<name>A0A0M1P0A2_9BACL</name>
<feature type="transmembrane region" description="Helical" evidence="3">
    <location>
        <begin position="12"/>
        <end position="36"/>
    </location>
</feature>
<evidence type="ECO:0000256" key="2">
    <source>
        <dbReference type="ARBA" id="ARBA00023287"/>
    </source>
</evidence>
<accession>A0A0M1P0A2</accession>
<keyword evidence="5" id="KW-1185">Reference proteome</keyword>
<proteinExistence type="predicted"/>
<dbReference type="GO" id="GO:0030420">
    <property type="term" value="P:establishment of competence for transformation"/>
    <property type="evidence" value="ECO:0007669"/>
    <property type="project" value="UniProtKB-KW"/>
</dbReference>
<dbReference type="Proteomes" id="UP000036932">
    <property type="component" value="Unassembled WGS sequence"/>
</dbReference>
<keyword evidence="3" id="KW-0472">Membrane</keyword>
<keyword evidence="2" id="KW-0178">Competence</keyword>
<evidence type="ECO:0000256" key="1">
    <source>
        <dbReference type="ARBA" id="ARBA00004241"/>
    </source>
</evidence>
<evidence type="ECO:0008006" key="6">
    <source>
        <dbReference type="Google" id="ProtNLM"/>
    </source>
</evidence>
<organism evidence="4 5">
    <name type="scientific">Paenibacillus solani</name>
    <dbReference type="NCBI Taxonomy" id="1705565"/>
    <lineage>
        <taxon>Bacteria</taxon>
        <taxon>Bacillati</taxon>
        <taxon>Bacillota</taxon>
        <taxon>Bacilli</taxon>
        <taxon>Bacillales</taxon>
        <taxon>Paenibacillaceae</taxon>
        <taxon>Paenibacillus</taxon>
    </lineage>
</organism>